<reference evidence="4 5" key="1">
    <citation type="journal article" date="2020" name="Microbiol. Res.">
        <title>Flavobacterium pokkalii sp. nov., a novel plant growth promoting native rhizobacteria isolated from pokkali rice grown in coastal saline affected agricultural regions of southern India, Kerala.</title>
        <authorList>
            <person name="Menon R.R."/>
            <person name="Kumari S."/>
            <person name="Viver T."/>
            <person name="Rameshkumar N."/>
        </authorList>
    </citation>
    <scope>NUCLEOTIDE SEQUENCE [LARGE SCALE GENOMIC DNA]</scope>
    <source>
        <strain evidence="4 5">L1I52</strain>
    </source>
</reference>
<dbReference type="Gene3D" id="1.25.40.10">
    <property type="entry name" value="Tetratricopeptide repeat domain"/>
    <property type="match status" value="1"/>
</dbReference>
<proteinExistence type="predicted"/>
<evidence type="ECO:0000256" key="2">
    <source>
        <dbReference type="SAM" id="SignalP"/>
    </source>
</evidence>
<dbReference type="EMBL" id="NASZ01000001">
    <property type="protein sequence ID" value="MBD0723853.1"/>
    <property type="molecule type" value="Genomic_DNA"/>
</dbReference>
<dbReference type="InterPro" id="IPR026444">
    <property type="entry name" value="Secre_tail"/>
</dbReference>
<dbReference type="Proteomes" id="UP000661715">
    <property type="component" value="Unassembled WGS sequence"/>
</dbReference>
<name>A0ABR7UMK4_9FLAO</name>
<dbReference type="Pfam" id="PF18962">
    <property type="entry name" value="Por_Secre_tail"/>
    <property type="match status" value="1"/>
</dbReference>
<dbReference type="Pfam" id="PF08238">
    <property type="entry name" value="Sel1"/>
    <property type="match status" value="4"/>
</dbReference>
<evidence type="ECO:0000313" key="5">
    <source>
        <dbReference type="Proteomes" id="UP000661715"/>
    </source>
</evidence>
<feature type="chain" id="PRO_5046657524" description="Secretion system C-terminal sorting domain-containing protein" evidence="2">
    <location>
        <begin position="23"/>
        <end position="514"/>
    </location>
</feature>
<dbReference type="InterPro" id="IPR050767">
    <property type="entry name" value="Sel1_AlgK"/>
</dbReference>
<keyword evidence="1 2" id="KW-0732">Signal</keyword>
<feature type="signal peptide" evidence="2">
    <location>
        <begin position="1"/>
        <end position="22"/>
    </location>
</feature>
<dbReference type="PANTHER" id="PTHR11102">
    <property type="entry name" value="SEL-1-LIKE PROTEIN"/>
    <property type="match status" value="1"/>
</dbReference>
<evidence type="ECO:0000313" key="4">
    <source>
        <dbReference type="EMBL" id="MBD0723853.1"/>
    </source>
</evidence>
<feature type="domain" description="Secretion system C-terminal sorting" evidence="3">
    <location>
        <begin position="437"/>
        <end position="507"/>
    </location>
</feature>
<keyword evidence="5" id="KW-1185">Reference proteome</keyword>
<gene>
    <name evidence="4" type="ORF">B6A10_01525</name>
</gene>
<dbReference type="SUPFAM" id="SSF81901">
    <property type="entry name" value="HCP-like"/>
    <property type="match status" value="2"/>
</dbReference>
<dbReference type="RefSeq" id="WP_188219435.1">
    <property type="nucleotide sequence ID" value="NZ_NASZ01000001.1"/>
</dbReference>
<organism evidence="4 5">
    <name type="scientific">Flavobacterium pokkalii</name>
    <dbReference type="NCBI Taxonomy" id="1940408"/>
    <lineage>
        <taxon>Bacteria</taxon>
        <taxon>Pseudomonadati</taxon>
        <taxon>Bacteroidota</taxon>
        <taxon>Flavobacteriia</taxon>
        <taxon>Flavobacteriales</taxon>
        <taxon>Flavobacteriaceae</taxon>
        <taxon>Flavobacterium</taxon>
    </lineage>
</organism>
<dbReference type="InterPro" id="IPR006597">
    <property type="entry name" value="Sel1-like"/>
</dbReference>
<dbReference type="SMART" id="SM00671">
    <property type="entry name" value="SEL1"/>
    <property type="match status" value="5"/>
</dbReference>
<evidence type="ECO:0000256" key="1">
    <source>
        <dbReference type="ARBA" id="ARBA00022729"/>
    </source>
</evidence>
<sequence>MRKITQKTAVFLLLLGAMLCRAQESPEIKRALVTARLQLIEGSKNYNPEAGLATYQQLAAQGNAEAMNGLGLLYSKGISVSLDEQQAINWLEKAGENGYAKAWYNLGLLYKEGVGVAQNYEKAISCFEKAAKGGYDRAWNTWGGMVMKGKGTAENFPLAISVFQQGADKGSSQCIYSLGYMHYKGFGYPQDYAQAIGLFEQAAQKNNAAAMYMLGLCYRNGYGVTIDTEKAKYWLNKSAVLGFKKSEIELSDPEAENAHPNQLKTVSKPIDEVITITETDAPDTFKKVKQAPIAQNISGNYTGTLLRYDFSGQNIISSTPLEINLQQDGKQLTGEWKEIAGDTAIFNARIQDDAIVFEDSRIDRTEHFYKDTINSYEFKDAKLQLLQTDESLFLAGNLQLYNIKEWENEKPMYLILEKKQDQTTVTQESEVLSKVVVYPNPFGSSFELSFDLTEETNVNASIYSMTGNQLYTTRWNNLEQGVQKMNISLNAPSGYYILRLNYGQQVKSSILIKQ</sequence>
<accession>A0ABR7UMK4</accession>
<evidence type="ECO:0000259" key="3">
    <source>
        <dbReference type="Pfam" id="PF18962"/>
    </source>
</evidence>
<dbReference type="InterPro" id="IPR011990">
    <property type="entry name" value="TPR-like_helical_dom_sf"/>
</dbReference>
<protein>
    <recommendedName>
        <fullName evidence="3">Secretion system C-terminal sorting domain-containing protein</fullName>
    </recommendedName>
</protein>
<dbReference type="PANTHER" id="PTHR11102:SF160">
    <property type="entry name" value="ERAD-ASSOCIATED E3 UBIQUITIN-PROTEIN LIGASE COMPONENT HRD3"/>
    <property type="match status" value="1"/>
</dbReference>
<dbReference type="NCBIfam" id="TIGR04183">
    <property type="entry name" value="Por_Secre_tail"/>
    <property type="match status" value="1"/>
</dbReference>
<comment type="caution">
    <text evidence="4">The sequence shown here is derived from an EMBL/GenBank/DDBJ whole genome shotgun (WGS) entry which is preliminary data.</text>
</comment>